<keyword evidence="2" id="KW-0805">Transcription regulation</keyword>
<dbReference type="PANTHER" id="PTHR46910:SF37">
    <property type="entry name" value="ZN(II)2CYS6 TRANSCRIPTION FACTOR (EUROFUNG)"/>
    <property type="match status" value="1"/>
</dbReference>
<evidence type="ECO:0000256" key="2">
    <source>
        <dbReference type="ARBA" id="ARBA00023015"/>
    </source>
</evidence>
<organism evidence="7 8">
    <name type="scientific">Colletotrichum tofieldiae</name>
    <dbReference type="NCBI Taxonomy" id="708197"/>
    <lineage>
        <taxon>Eukaryota</taxon>
        <taxon>Fungi</taxon>
        <taxon>Dikarya</taxon>
        <taxon>Ascomycota</taxon>
        <taxon>Pezizomycotina</taxon>
        <taxon>Sordariomycetes</taxon>
        <taxon>Hypocreomycetidae</taxon>
        <taxon>Glomerellales</taxon>
        <taxon>Glomerellaceae</taxon>
        <taxon>Colletotrichum</taxon>
        <taxon>Colletotrichum spaethianum species complex</taxon>
    </lineage>
</organism>
<reference evidence="7 8" key="1">
    <citation type="submission" date="2015-06" db="EMBL/GenBank/DDBJ databases">
        <title>Survival trade-offs in plant roots during colonization by closely related pathogenic and mutualistic fungi.</title>
        <authorList>
            <person name="Hacquard S."/>
            <person name="Kracher B."/>
            <person name="Hiruma K."/>
            <person name="Weinman A."/>
            <person name="Muench P."/>
            <person name="Garrido Oter R."/>
            <person name="Ver Loren van Themaat E."/>
            <person name="Dallerey J.-F."/>
            <person name="Damm U."/>
            <person name="Henrissat B."/>
            <person name="Lespinet O."/>
            <person name="Thon M."/>
            <person name="Kemen E."/>
            <person name="McHardy A.C."/>
            <person name="Schulze-Lefert P."/>
            <person name="O'Connell R.J."/>
        </authorList>
    </citation>
    <scope>NUCLEOTIDE SEQUENCE [LARGE SCALE GENOMIC DNA]</scope>
    <source>
        <strain evidence="7 8">0861</strain>
    </source>
</reference>
<comment type="caution">
    <text evidence="7">The sequence shown here is derived from an EMBL/GenBank/DDBJ whole genome shotgun (WGS) entry which is preliminary data.</text>
</comment>
<dbReference type="GO" id="GO:0008270">
    <property type="term" value="F:zinc ion binding"/>
    <property type="evidence" value="ECO:0007669"/>
    <property type="project" value="InterPro"/>
</dbReference>
<dbReference type="SMART" id="SM00906">
    <property type="entry name" value="Fungal_trans"/>
    <property type="match status" value="1"/>
</dbReference>
<evidence type="ECO:0000313" key="8">
    <source>
        <dbReference type="Proteomes" id="UP000076552"/>
    </source>
</evidence>
<dbReference type="PANTHER" id="PTHR46910">
    <property type="entry name" value="TRANSCRIPTION FACTOR PDR1"/>
    <property type="match status" value="1"/>
</dbReference>
<keyword evidence="5" id="KW-0539">Nucleus</keyword>
<evidence type="ECO:0000256" key="4">
    <source>
        <dbReference type="ARBA" id="ARBA00023163"/>
    </source>
</evidence>
<evidence type="ECO:0000256" key="3">
    <source>
        <dbReference type="ARBA" id="ARBA00023125"/>
    </source>
</evidence>
<dbReference type="EMBL" id="LFIV01000144">
    <property type="protein sequence ID" value="KZL67587.1"/>
    <property type="molecule type" value="Genomic_DNA"/>
</dbReference>
<dbReference type="GO" id="GO:0005634">
    <property type="term" value="C:nucleus"/>
    <property type="evidence" value="ECO:0007669"/>
    <property type="project" value="UniProtKB-SubCell"/>
</dbReference>
<dbReference type="GO" id="GO:0006351">
    <property type="term" value="P:DNA-templated transcription"/>
    <property type="evidence" value="ECO:0007669"/>
    <property type="project" value="InterPro"/>
</dbReference>
<dbReference type="CDD" id="cd12148">
    <property type="entry name" value="fungal_TF_MHR"/>
    <property type="match status" value="1"/>
</dbReference>
<feature type="domain" description="Xylanolytic transcriptional activator regulatory" evidence="6">
    <location>
        <begin position="311"/>
        <end position="382"/>
    </location>
</feature>
<dbReference type="STRING" id="708197.A0A161Y703"/>
<dbReference type="Pfam" id="PF04082">
    <property type="entry name" value="Fungal_trans"/>
    <property type="match status" value="1"/>
</dbReference>
<protein>
    <submittedName>
        <fullName evidence="7">Fungal specific transcription factor domain-containing protein</fullName>
    </submittedName>
</protein>
<dbReference type="InterPro" id="IPR050987">
    <property type="entry name" value="AtrR-like"/>
</dbReference>
<dbReference type="GO" id="GO:0003700">
    <property type="term" value="F:DNA-binding transcription factor activity"/>
    <property type="evidence" value="ECO:0007669"/>
    <property type="project" value="InterPro"/>
</dbReference>
<keyword evidence="3" id="KW-0238">DNA-binding</keyword>
<evidence type="ECO:0000313" key="7">
    <source>
        <dbReference type="EMBL" id="KZL67587.1"/>
    </source>
</evidence>
<dbReference type="InterPro" id="IPR007219">
    <property type="entry name" value="XnlR_reg_dom"/>
</dbReference>
<dbReference type="AlphaFoldDB" id="A0A161Y703"/>
<proteinExistence type="predicted"/>
<comment type="subcellular location">
    <subcellularLocation>
        <location evidence="1">Nucleus</location>
    </subcellularLocation>
</comment>
<accession>A0A161Y703</accession>
<evidence type="ECO:0000256" key="1">
    <source>
        <dbReference type="ARBA" id="ARBA00004123"/>
    </source>
</evidence>
<sequence length="743" mass="83426">MERSGDLAPDTVLARAVLASRGPVAAITRGISRYQYQLPPMLMMGMSIYRGRCRNSCNGHLADEFRSKSSSTVNPSKIEQRLQRIESILKELSETVEKALEAATAKPVLCNDGLPCRETQTSNNNALRVDPLPGLFVGPSNSFSFLKEASNNIKAASQTSTTFPYQKARSELQYLSTSLTTATVNMEGIGEMTRFYIPPKAVGYQLMGSFLEHAPTGEPFFSTPSDDLLKQIVFNPDKVVQKAWVVYYNYIMLAQASTEEKSQGNQAENFRRNMRIALNDSSIFLEPRKVNVQALTLLALHGEDYASPNLSWMLVGHACRQAEALGLHVPSHPDFESHQRRLSIFWLLFIVDKSCSLAFGRSPFLPMNLYQDVPLPDFSYLLRFQPHTDTFFSDSQTTTKPSHFGAHFFITGVKLAKIMGSMIDLLAPGPSVVSRQEIRTRLEKWYETTNKVLTETMEAERQFLGTAQLKEMSLGLNSMRFQYLHIVIILFKGDDSYLNLRLEAAREALFLLPSIVSNWSSVYNGVIWHLLYYPFIPFFVVFENLVQNYTFQSAMTIDQDLKLLATTVSYFASMRAQMRLLATVCSRLERVAAVFLQLAKSYLGRRVLLSDDIRGSGRSTIGNSLSNTSLAPVQPTNGDEPLNSFKGKETNFNWNQDEDGPALEDDVEIGNFLNWLPADSFTTGLFMERGQHNEAAPANTAVFSAGLSSPESSRGRKRAFDATFDWFSWDAYYTDEDSRQVAP</sequence>
<evidence type="ECO:0000259" key="6">
    <source>
        <dbReference type="SMART" id="SM00906"/>
    </source>
</evidence>
<name>A0A161Y703_9PEZI</name>
<keyword evidence="4" id="KW-0804">Transcription</keyword>
<dbReference type="GO" id="GO:0003677">
    <property type="term" value="F:DNA binding"/>
    <property type="evidence" value="ECO:0007669"/>
    <property type="project" value="UniProtKB-KW"/>
</dbReference>
<gene>
    <name evidence="7" type="ORF">CT0861_07135</name>
</gene>
<keyword evidence="8" id="KW-1185">Reference proteome</keyword>
<evidence type="ECO:0000256" key="5">
    <source>
        <dbReference type="ARBA" id="ARBA00023242"/>
    </source>
</evidence>
<dbReference type="Proteomes" id="UP000076552">
    <property type="component" value="Unassembled WGS sequence"/>
</dbReference>